<dbReference type="VEuPathDB" id="FungiDB:ASPSYDRAFT_62993"/>
<dbReference type="Gene3D" id="3.40.50.1820">
    <property type="entry name" value="alpha/beta hydrolase"/>
    <property type="match status" value="1"/>
</dbReference>
<proteinExistence type="predicted"/>
<dbReference type="Proteomes" id="UP000184356">
    <property type="component" value="Unassembled WGS sequence"/>
</dbReference>
<organism evidence="1 2">
    <name type="scientific">Aspergillus sydowii CBS 593.65</name>
    <dbReference type="NCBI Taxonomy" id="1036612"/>
    <lineage>
        <taxon>Eukaryota</taxon>
        <taxon>Fungi</taxon>
        <taxon>Dikarya</taxon>
        <taxon>Ascomycota</taxon>
        <taxon>Pezizomycotina</taxon>
        <taxon>Eurotiomycetes</taxon>
        <taxon>Eurotiomycetidae</taxon>
        <taxon>Eurotiales</taxon>
        <taxon>Aspergillaceae</taxon>
        <taxon>Aspergillus</taxon>
        <taxon>Aspergillus subgen. Nidulantes</taxon>
    </lineage>
</organism>
<evidence type="ECO:0000313" key="2">
    <source>
        <dbReference type="Proteomes" id="UP000184356"/>
    </source>
</evidence>
<evidence type="ECO:0000313" key="1">
    <source>
        <dbReference type="EMBL" id="OJJ52207.1"/>
    </source>
</evidence>
<dbReference type="PANTHER" id="PTHR33428">
    <property type="entry name" value="CHLOROPHYLLASE-2, CHLOROPLASTIC"/>
    <property type="match status" value="1"/>
</dbReference>
<dbReference type="InterPro" id="IPR029058">
    <property type="entry name" value="AB_hydrolase_fold"/>
</dbReference>
<sequence>MPNSPPANLSLPILIWGNGACSADDTAFERFLTNIASYGFIAIASGAPQGSGSTTVQLMIDALDWITGNAGYGKYSTVDTTRVAVAGQSCGRLETYQMRDDPRVGYLGIFNSGFLDSALNGVPKWVGNYPVGHGGTYSEHNGGAFGVSAVNWLSWALKKDNSKAS</sequence>
<reference evidence="2" key="1">
    <citation type="journal article" date="2017" name="Genome Biol.">
        <title>Comparative genomics reveals high biological diversity and specific adaptations in the industrially and medically important fungal genus Aspergillus.</title>
        <authorList>
            <person name="de Vries R.P."/>
            <person name="Riley R."/>
            <person name="Wiebenga A."/>
            <person name="Aguilar-Osorio G."/>
            <person name="Amillis S."/>
            <person name="Uchima C.A."/>
            <person name="Anderluh G."/>
            <person name="Asadollahi M."/>
            <person name="Askin M."/>
            <person name="Barry K."/>
            <person name="Battaglia E."/>
            <person name="Bayram O."/>
            <person name="Benocci T."/>
            <person name="Braus-Stromeyer S.A."/>
            <person name="Caldana C."/>
            <person name="Canovas D."/>
            <person name="Cerqueira G.C."/>
            <person name="Chen F."/>
            <person name="Chen W."/>
            <person name="Choi C."/>
            <person name="Clum A."/>
            <person name="Dos Santos R.A."/>
            <person name="Damasio A.R."/>
            <person name="Diallinas G."/>
            <person name="Emri T."/>
            <person name="Fekete E."/>
            <person name="Flipphi M."/>
            <person name="Freyberg S."/>
            <person name="Gallo A."/>
            <person name="Gournas C."/>
            <person name="Habgood R."/>
            <person name="Hainaut M."/>
            <person name="Harispe M.L."/>
            <person name="Henrissat B."/>
            <person name="Hilden K.S."/>
            <person name="Hope R."/>
            <person name="Hossain A."/>
            <person name="Karabika E."/>
            <person name="Karaffa L."/>
            <person name="Karanyi Z."/>
            <person name="Krasevec N."/>
            <person name="Kuo A."/>
            <person name="Kusch H."/>
            <person name="LaButti K."/>
            <person name="Lagendijk E.L."/>
            <person name="Lapidus A."/>
            <person name="Levasseur A."/>
            <person name="Lindquist E."/>
            <person name="Lipzen A."/>
            <person name="Logrieco A.F."/>
            <person name="MacCabe A."/>
            <person name="Maekelae M.R."/>
            <person name="Malavazi I."/>
            <person name="Melin P."/>
            <person name="Meyer V."/>
            <person name="Mielnichuk N."/>
            <person name="Miskei M."/>
            <person name="Molnar A.P."/>
            <person name="Mule G."/>
            <person name="Ngan C.Y."/>
            <person name="Orejas M."/>
            <person name="Orosz E."/>
            <person name="Ouedraogo J.P."/>
            <person name="Overkamp K.M."/>
            <person name="Park H.-S."/>
            <person name="Perrone G."/>
            <person name="Piumi F."/>
            <person name="Punt P.J."/>
            <person name="Ram A.F."/>
            <person name="Ramon A."/>
            <person name="Rauscher S."/>
            <person name="Record E."/>
            <person name="Riano-Pachon D.M."/>
            <person name="Robert V."/>
            <person name="Roehrig J."/>
            <person name="Ruller R."/>
            <person name="Salamov A."/>
            <person name="Salih N.S."/>
            <person name="Samson R.A."/>
            <person name="Sandor E."/>
            <person name="Sanguinetti M."/>
            <person name="Schuetze T."/>
            <person name="Sepcic K."/>
            <person name="Shelest E."/>
            <person name="Sherlock G."/>
            <person name="Sophianopoulou V."/>
            <person name="Squina F.M."/>
            <person name="Sun H."/>
            <person name="Susca A."/>
            <person name="Todd R.B."/>
            <person name="Tsang A."/>
            <person name="Unkles S.E."/>
            <person name="van de Wiele N."/>
            <person name="van Rossen-Uffink D."/>
            <person name="Oliveira J.V."/>
            <person name="Vesth T.C."/>
            <person name="Visser J."/>
            <person name="Yu J.-H."/>
            <person name="Zhou M."/>
            <person name="Andersen M.R."/>
            <person name="Archer D.B."/>
            <person name="Baker S.E."/>
            <person name="Benoit I."/>
            <person name="Brakhage A.A."/>
            <person name="Braus G.H."/>
            <person name="Fischer R."/>
            <person name="Frisvad J.C."/>
            <person name="Goldman G.H."/>
            <person name="Houbraken J."/>
            <person name="Oakley B."/>
            <person name="Pocsi I."/>
            <person name="Scazzocchio C."/>
            <person name="Seiboth B."/>
            <person name="vanKuyk P.A."/>
            <person name="Wortman J."/>
            <person name="Dyer P.S."/>
            <person name="Grigoriev I.V."/>
        </authorList>
    </citation>
    <scope>NUCLEOTIDE SEQUENCE [LARGE SCALE GENOMIC DNA]</scope>
    <source>
        <strain evidence="2">CBS 593.65</strain>
    </source>
</reference>
<dbReference type="EMBL" id="KV878604">
    <property type="protein sequence ID" value="OJJ52207.1"/>
    <property type="molecule type" value="Genomic_DNA"/>
</dbReference>
<dbReference type="SUPFAM" id="SSF53474">
    <property type="entry name" value="alpha/beta-Hydrolases"/>
    <property type="match status" value="1"/>
</dbReference>
<dbReference type="OrthoDB" id="2141514at2759"/>
<accession>A0A1L9SYJ7</accession>
<dbReference type="RefSeq" id="XP_040696013.1">
    <property type="nucleotide sequence ID" value="XM_040850200.1"/>
</dbReference>
<dbReference type="GeneID" id="63766273"/>
<dbReference type="PANTHER" id="PTHR33428:SF14">
    <property type="entry name" value="CARBOXYLESTERASE TYPE B DOMAIN-CONTAINING PROTEIN"/>
    <property type="match status" value="1"/>
</dbReference>
<gene>
    <name evidence="1" type="ORF">ASPSYDRAFT_62993</name>
</gene>
<keyword evidence="2" id="KW-1185">Reference proteome</keyword>
<dbReference type="STRING" id="1036612.A0A1L9SYJ7"/>
<evidence type="ECO:0008006" key="3">
    <source>
        <dbReference type="Google" id="ProtNLM"/>
    </source>
</evidence>
<protein>
    <recommendedName>
        <fullName evidence="3">Carboxylesterase type B domain-containing protein</fullName>
    </recommendedName>
</protein>
<name>A0A1L9SYJ7_9EURO</name>
<dbReference type="AlphaFoldDB" id="A0A1L9SYJ7"/>